<evidence type="ECO:0000256" key="15">
    <source>
        <dbReference type="ARBA" id="ARBA00024015"/>
    </source>
</evidence>
<keyword evidence="14" id="KW-0472">Membrane</keyword>
<sequence>MTGIPLALRPSALDHLPPSIRRVAKAACALDASPEDADGMVSIINNTKEASLGQFLPVFFAFLDPCRIPTPEDLDVDILSFRDIHRIHSAQQALGTVHRLTIPAAAQAPVWSRAFAWMQFFLMFAEYLPSVAEFSGRNLCVDFILFSQTLNKVPAGLMVTSRGFFVVVARAWKLLMTFEDPELQRLGLLCVFTFTQEGDNHIHYREELIEGAGYGLGDLAALVVDTISLVAPSRENPLSAQGHDLLYNVLYFVAKFDGLKPSPERAALPPLCGAMVSQTLVQSLATALCAVIRTTAIDSTPSLEMILLILAYIFFSPCGYRKIPEAAKNGIFHAIIEGVRRRGPQERFKAILTQIFIPATVYHTVLSEISEPFREVEGLTSVDSFRRSIIFEEWSTFSDLVSSRLRIMHRFDDRTGVSQRACDNSQCCKIAAKTRFKRCSGCKAVRYCSTHCQAVDWDKGMHQMTCAVTYHAWYKQIDQDMTSRERAFLRFMLHHDYLASKSIILADQISFFRGNPALVSCTVFNYLRGRVEIETFPHSDARQKLGVDEPLWLHHVLRASDSDRRMDVHIMLLPDGGGARFWVVPLRTNNSVMRDSLIRLMDLFPNDETAILIAKYESLRAPSGVVEIH</sequence>
<keyword evidence="9 18" id="KW-0863">Zinc-finger</keyword>
<protein>
    <recommendedName>
        <fullName evidence="16">phytol kinase</fullName>
        <ecNumber evidence="16">2.7.1.182</ecNumber>
    </recommendedName>
</protein>
<keyword evidence="12" id="KW-0809">Transit peptide</keyword>
<evidence type="ECO:0000256" key="4">
    <source>
        <dbReference type="ARBA" id="ARBA00022528"/>
    </source>
</evidence>
<evidence type="ECO:0000313" key="21">
    <source>
        <dbReference type="Proteomes" id="UP000623467"/>
    </source>
</evidence>
<dbReference type="PROSITE" id="PS50865">
    <property type="entry name" value="ZF_MYND_2"/>
    <property type="match status" value="1"/>
</dbReference>
<dbReference type="EMBL" id="JACAZH010000013">
    <property type="protein sequence ID" value="KAF7351635.1"/>
    <property type="molecule type" value="Genomic_DNA"/>
</dbReference>
<dbReference type="GO" id="GO:0016020">
    <property type="term" value="C:membrane"/>
    <property type="evidence" value="ECO:0007669"/>
    <property type="project" value="UniProtKB-SubCell"/>
</dbReference>
<keyword evidence="7" id="KW-0812">Transmembrane</keyword>
<dbReference type="PANTHER" id="PTHR32523:SF8">
    <property type="entry name" value="DOLICHOL KINASE"/>
    <property type="match status" value="1"/>
</dbReference>
<evidence type="ECO:0000313" key="20">
    <source>
        <dbReference type="EMBL" id="KAF7351635.1"/>
    </source>
</evidence>
<dbReference type="PANTHER" id="PTHR32523">
    <property type="entry name" value="PHYTOL KINASE 1, CHLOROPLASTIC"/>
    <property type="match status" value="1"/>
</dbReference>
<comment type="catalytic activity">
    <reaction evidence="17">
        <text>phytol + CTP = phytyl phosphate + CDP + H(+)</text>
        <dbReference type="Rhea" id="RHEA:38055"/>
        <dbReference type="ChEBI" id="CHEBI:15378"/>
        <dbReference type="ChEBI" id="CHEBI:17327"/>
        <dbReference type="ChEBI" id="CHEBI:37563"/>
        <dbReference type="ChEBI" id="CHEBI:58069"/>
        <dbReference type="ChEBI" id="CHEBI:75483"/>
        <dbReference type="EC" id="2.7.1.182"/>
    </reaction>
</comment>
<evidence type="ECO:0000256" key="13">
    <source>
        <dbReference type="ARBA" id="ARBA00022989"/>
    </source>
</evidence>
<dbReference type="Proteomes" id="UP000623467">
    <property type="component" value="Unassembled WGS sequence"/>
</dbReference>
<evidence type="ECO:0000256" key="12">
    <source>
        <dbReference type="ARBA" id="ARBA00022946"/>
    </source>
</evidence>
<reference evidence="20" key="1">
    <citation type="submission" date="2020-05" db="EMBL/GenBank/DDBJ databases">
        <title>Mycena genomes resolve the evolution of fungal bioluminescence.</title>
        <authorList>
            <person name="Tsai I.J."/>
        </authorList>
    </citation>
    <scope>NUCLEOTIDE SEQUENCE</scope>
    <source>
        <strain evidence="20">160909Yilan</strain>
    </source>
</reference>
<keyword evidence="8" id="KW-0479">Metal-binding</keyword>
<organism evidence="20 21">
    <name type="scientific">Mycena sanguinolenta</name>
    <dbReference type="NCBI Taxonomy" id="230812"/>
    <lineage>
        <taxon>Eukaryota</taxon>
        <taxon>Fungi</taxon>
        <taxon>Dikarya</taxon>
        <taxon>Basidiomycota</taxon>
        <taxon>Agaricomycotina</taxon>
        <taxon>Agaricomycetes</taxon>
        <taxon>Agaricomycetidae</taxon>
        <taxon>Agaricales</taxon>
        <taxon>Marasmiineae</taxon>
        <taxon>Mycenaceae</taxon>
        <taxon>Mycena</taxon>
    </lineage>
</organism>
<dbReference type="InterPro" id="IPR002893">
    <property type="entry name" value="Znf_MYND"/>
</dbReference>
<evidence type="ECO:0000256" key="16">
    <source>
        <dbReference type="ARBA" id="ARBA00039024"/>
    </source>
</evidence>
<name>A0A8H6Y4P8_9AGAR</name>
<keyword evidence="13" id="KW-1133">Transmembrane helix</keyword>
<evidence type="ECO:0000256" key="1">
    <source>
        <dbReference type="ARBA" id="ARBA00004141"/>
    </source>
</evidence>
<dbReference type="GO" id="GO:0008270">
    <property type="term" value="F:zinc ion binding"/>
    <property type="evidence" value="ECO:0007669"/>
    <property type="project" value="UniProtKB-KW"/>
</dbReference>
<feature type="domain" description="MYND-type" evidence="19">
    <location>
        <begin position="424"/>
        <end position="466"/>
    </location>
</feature>
<evidence type="ECO:0000256" key="11">
    <source>
        <dbReference type="ARBA" id="ARBA00022833"/>
    </source>
</evidence>
<evidence type="ECO:0000256" key="5">
    <source>
        <dbReference type="ARBA" id="ARBA00022640"/>
    </source>
</evidence>
<keyword evidence="5" id="KW-0934">Plastid</keyword>
<dbReference type="Pfam" id="PF01753">
    <property type="entry name" value="zf-MYND"/>
    <property type="match status" value="1"/>
</dbReference>
<comment type="similarity">
    <text evidence="3">Belongs to the polyprenol kinase family.</text>
</comment>
<dbReference type="InterPro" id="IPR039606">
    <property type="entry name" value="Phytol/farnesol_kinase"/>
</dbReference>
<dbReference type="OrthoDB" id="3065134at2759"/>
<keyword evidence="11" id="KW-0862">Zinc</keyword>
<evidence type="ECO:0000256" key="17">
    <source>
        <dbReference type="ARBA" id="ARBA00048889"/>
    </source>
</evidence>
<keyword evidence="6" id="KW-0808">Transferase</keyword>
<keyword evidence="4" id="KW-0150">Chloroplast</keyword>
<comment type="subcellular location">
    <subcellularLocation>
        <location evidence="1">Membrane</location>
        <topology evidence="1">Multi-pass membrane protein</topology>
    </subcellularLocation>
    <subcellularLocation>
        <location evidence="2">Plastid</location>
        <location evidence="2">Chloroplast</location>
    </subcellularLocation>
</comment>
<evidence type="ECO:0000256" key="10">
    <source>
        <dbReference type="ARBA" id="ARBA00022777"/>
    </source>
</evidence>
<dbReference type="GO" id="GO:0010276">
    <property type="term" value="F:phytol kinase activity"/>
    <property type="evidence" value="ECO:0007669"/>
    <property type="project" value="UniProtKB-EC"/>
</dbReference>
<evidence type="ECO:0000256" key="14">
    <source>
        <dbReference type="ARBA" id="ARBA00023136"/>
    </source>
</evidence>
<evidence type="ECO:0000256" key="18">
    <source>
        <dbReference type="PROSITE-ProRule" id="PRU00134"/>
    </source>
</evidence>
<gene>
    <name evidence="20" type="ORF">MSAN_01596100</name>
</gene>
<keyword evidence="10" id="KW-0418">Kinase</keyword>
<evidence type="ECO:0000256" key="6">
    <source>
        <dbReference type="ARBA" id="ARBA00022679"/>
    </source>
</evidence>
<dbReference type="EC" id="2.7.1.182" evidence="16"/>
<keyword evidence="21" id="KW-1185">Reference proteome</keyword>
<dbReference type="SUPFAM" id="SSF144232">
    <property type="entry name" value="HIT/MYND zinc finger-like"/>
    <property type="match status" value="1"/>
</dbReference>
<dbReference type="Gene3D" id="6.10.140.2220">
    <property type="match status" value="1"/>
</dbReference>
<dbReference type="AlphaFoldDB" id="A0A8H6Y4P8"/>
<evidence type="ECO:0000256" key="9">
    <source>
        <dbReference type="ARBA" id="ARBA00022771"/>
    </source>
</evidence>
<evidence type="ECO:0000256" key="8">
    <source>
        <dbReference type="ARBA" id="ARBA00022723"/>
    </source>
</evidence>
<comment type="pathway">
    <text evidence="15">Cofactor biosynthesis; tocopherol biosynthesis.</text>
</comment>
<accession>A0A8H6Y4P8</accession>
<comment type="caution">
    <text evidence="20">The sequence shown here is derived from an EMBL/GenBank/DDBJ whole genome shotgun (WGS) entry which is preliminary data.</text>
</comment>
<proteinExistence type="inferred from homology"/>
<evidence type="ECO:0000256" key="3">
    <source>
        <dbReference type="ARBA" id="ARBA00010794"/>
    </source>
</evidence>
<evidence type="ECO:0000256" key="7">
    <source>
        <dbReference type="ARBA" id="ARBA00022692"/>
    </source>
</evidence>
<evidence type="ECO:0000259" key="19">
    <source>
        <dbReference type="PROSITE" id="PS50865"/>
    </source>
</evidence>
<evidence type="ECO:0000256" key="2">
    <source>
        <dbReference type="ARBA" id="ARBA00004229"/>
    </source>
</evidence>